<keyword evidence="3" id="KW-1185">Reference proteome</keyword>
<sequence length="113" mass="13001">MRSYSLSSKCKTLLKVNRTRVQDSFLREILTSLEIPASSRSSKEKKEKREGSFSCPDRLRRDEGRMTLDLVCLLDFLREAFVVPLSGRRQELGQSCHINAQRMIMVPKGLVKI</sequence>
<dbReference type="Proteomes" id="UP001054945">
    <property type="component" value="Unassembled WGS sequence"/>
</dbReference>
<evidence type="ECO:0000256" key="1">
    <source>
        <dbReference type="SAM" id="MobiDB-lite"/>
    </source>
</evidence>
<organism evidence="2 3">
    <name type="scientific">Caerostris extrusa</name>
    <name type="common">Bark spider</name>
    <name type="synonym">Caerostris bankana</name>
    <dbReference type="NCBI Taxonomy" id="172846"/>
    <lineage>
        <taxon>Eukaryota</taxon>
        <taxon>Metazoa</taxon>
        <taxon>Ecdysozoa</taxon>
        <taxon>Arthropoda</taxon>
        <taxon>Chelicerata</taxon>
        <taxon>Arachnida</taxon>
        <taxon>Araneae</taxon>
        <taxon>Araneomorphae</taxon>
        <taxon>Entelegynae</taxon>
        <taxon>Araneoidea</taxon>
        <taxon>Araneidae</taxon>
        <taxon>Caerostris</taxon>
    </lineage>
</organism>
<name>A0AAV4TTM3_CAEEX</name>
<reference evidence="2 3" key="1">
    <citation type="submission" date="2021-06" db="EMBL/GenBank/DDBJ databases">
        <title>Caerostris extrusa draft genome.</title>
        <authorList>
            <person name="Kono N."/>
            <person name="Arakawa K."/>
        </authorList>
    </citation>
    <scope>NUCLEOTIDE SEQUENCE [LARGE SCALE GENOMIC DNA]</scope>
</reference>
<feature type="region of interest" description="Disordered" evidence="1">
    <location>
        <begin position="38"/>
        <end position="59"/>
    </location>
</feature>
<dbReference type="AlphaFoldDB" id="A0AAV4TTM3"/>
<comment type="caution">
    <text evidence="2">The sequence shown here is derived from an EMBL/GenBank/DDBJ whole genome shotgun (WGS) entry which is preliminary data.</text>
</comment>
<feature type="compositionally biased region" description="Basic and acidic residues" evidence="1">
    <location>
        <begin position="41"/>
        <end position="59"/>
    </location>
</feature>
<evidence type="ECO:0000313" key="2">
    <source>
        <dbReference type="EMBL" id="GIY49600.1"/>
    </source>
</evidence>
<gene>
    <name evidence="2" type="ORF">CEXT_508261</name>
</gene>
<accession>A0AAV4TTM3</accession>
<dbReference type="EMBL" id="BPLR01011856">
    <property type="protein sequence ID" value="GIY49600.1"/>
    <property type="molecule type" value="Genomic_DNA"/>
</dbReference>
<evidence type="ECO:0000313" key="3">
    <source>
        <dbReference type="Proteomes" id="UP001054945"/>
    </source>
</evidence>
<proteinExistence type="predicted"/>
<protein>
    <submittedName>
        <fullName evidence="2">Uncharacterized protein</fullName>
    </submittedName>
</protein>